<reference evidence="2 3" key="1">
    <citation type="submission" date="2018-04" db="EMBL/GenBank/DDBJ databases">
        <title>Genomic Encyclopedia of Type Strains, Phase III (KMG-III): the genomes of soil and plant-associated and newly described type strains.</title>
        <authorList>
            <person name="Whitman W."/>
        </authorList>
    </citation>
    <scope>NUCLEOTIDE SEQUENCE [LARGE SCALE GENOMIC DNA]</scope>
    <source>
        <strain evidence="2 3">KA25</strain>
    </source>
</reference>
<feature type="transmembrane region" description="Helical" evidence="1">
    <location>
        <begin position="163"/>
        <end position="180"/>
    </location>
</feature>
<keyword evidence="1" id="KW-0812">Transmembrane</keyword>
<feature type="transmembrane region" description="Helical" evidence="1">
    <location>
        <begin position="223"/>
        <end position="241"/>
    </location>
</feature>
<evidence type="ECO:0000313" key="2">
    <source>
        <dbReference type="EMBL" id="PTR12047.1"/>
    </source>
</evidence>
<sequence>MFSVSSNDLSRERGALTGRTFATLCLAIFLFLSALVVWKAWQAADGHLIFTLDDPYIHLAVAETLLQGGYGVNFPETSSPSSSILYTLLLAPFVALGIGPAGALGLSLAAQGAAVWLVARLIWDHLLEALPEGLRLPAGSGVALLMPLALNGYGLPMTGMEHSIHLFATVLVMLGLHRTAETDRVPFWLIPAILLAALIRFEGFALATAAIGALVWCRKGRSAALALLLLALVTAFYAAAMHRLGLPPLPSSVMVKSGASAAASEGHLLSVAINGLRDLNTSLMDRNGAVLALGCLLTGLLAVSPAVSRPGRLVAAVAAAALGAHLMFGKFGWFGRYEPYAVALALVALTAAGGRALSTLRPVWAGPTVALAVLGVVAVPFLTTAKDTPAASRNIFEQQYQMHRFATEFFPRTVAVNDLGWVAYRNDGHVLDLWGLGSEEVRRATRSAGGLTPELIAELADRKGAVYAMIYDRWFEGRVPPSWCRMAVLRTSLVTAGSDEVSFYLIDPAEAPAMAGALARFAPTLPAGASLEVIPCPRP</sequence>
<dbReference type="Proteomes" id="UP000244060">
    <property type="component" value="Unassembled WGS sequence"/>
</dbReference>
<keyword evidence="1" id="KW-1133">Transmembrane helix</keyword>
<dbReference type="EMBL" id="QAOT01000025">
    <property type="protein sequence ID" value="PTR12047.1"/>
    <property type="molecule type" value="Genomic_DNA"/>
</dbReference>
<feature type="transmembrane region" description="Helical" evidence="1">
    <location>
        <begin position="313"/>
        <end position="333"/>
    </location>
</feature>
<keyword evidence="1" id="KW-0472">Membrane</keyword>
<accession>A0A2T5JSS2</accession>
<feature type="transmembrane region" description="Helical" evidence="1">
    <location>
        <begin position="21"/>
        <end position="41"/>
    </location>
</feature>
<dbReference type="AlphaFoldDB" id="A0A2T5JSS2"/>
<protein>
    <recommendedName>
        <fullName evidence="4">Glycosyltransferase RgtA/B/C/D-like domain-containing protein</fullName>
    </recommendedName>
</protein>
<feature type="transmembrane region" description="Helical" evidence="1">
    <location>
        <begin position="288"/>
        <end position="307"/>
    </location>
</feature>
<comment type="caution">
    <text evidence="2">The sequence shown here is derived from an EMBL/GenBank/DDBJ whole genome shotgun (WGS) entry which is preliminary data.</text>
</comment>
<keyword evidence="3" id="KW-1185">Reference proteome</keyword>
<feature type="transmembrane region" description="Helical" evidence="1">
    <location>
        <begin position="138"/>
        <end position="156"/>
    </location>
</feature>
<name>A0A2T5JSS2_9RHOB</name>
<evidence type="ECO:0008006" key="4">
    <source>
        <dbReference type="Google" id="ProtNLM"/>
    </source>
</evidence>
<evidence type="ECO:0000313" key="3">
    <source>
        <dbReference type="Proteomes" id="UP000244060"/>
    </source>
</evidence>
<feature type="transmembrane region" description="Helical" evidence="1">
    <location>
        <begin position="85"/>
        <end position="118"/>
    </location>
</feature>
<dbReference type="RefSeq" id="WP_181318558.1">
    <property type="nucleotide sequence ID" value="NZ_QAOT01000025.1"/>
</dbReference>
<feature type="transmembrane region" description="Helical" evidence="1">
    <location>
        <begin position="364"/>
        <end position="383"/>
    </location>
</feature>
<organism evidence="2 3">
    <name type="scientific">Cereibacter azotoformans</name>
    <dbReference type="NCBI Taxonomy" id="43057"/>
    <lineage>
        <taxon>Bacteria</taxon>
        <taxon>Pseudomonadati</taxon>
        <taxon>Pseudomonadota</taxon>
        <taxon>Alphaproteobacteria</taxon>
        <taxon>Rhodobacterales</taxon>
        <taxon>Paracoccaceae</taxon>
        <taxon>Cereibacter</taxon>
    </lineage>
</organism>
<proteinExistence type="predicted"/>
<feature type="transmembrane region" description="Helical" evidence="1">
    <location>
        <begin position="186"/>
        <end position="216"/>
    </location>
</feature>
<gene>
    <name evidence="2" type="ORF">C8J28_1256</name>
</gene>
<evidence type="ECO:0000256" key="1">
    <source>
        <dbReference type="SAM" id="Phobius"/>
    </source>
</evidence>